<dbReference type="PANTHER" id="PTHR33451:SF3">
    <property type="entry name" value="MALATE-2H(+)_NA(+)-LACTATE ANTIPORTER"/>
    <property type="match status" value="1"/>
</dbReference>
<evidence type="ECO:0000256" key="3">
    <source>
        <dbReference type="ARBA" id="ARBA00022449"/>
    </source>
</evidence>
<evidence type="ECO:0000256" key="6">
    <source>
        <dbReference type="ARBA" id="ARBA00022989"/>
    </source>
</evidence>
<evidence type="ECO:0000256" key="7">
    <source>
        <dbReference type="ARBA" id="ARBA00023136"/>
    </source>
</evidence>
<keyword evidence="4" id="KW-1003">Cell membrane</keyword>
<evidence type="ECO:0000313" key="11">
    <source>
        <dbReference type="EMBL" id="KRM74879.1"/>
    </source>
</evidence>
<name>A0A0R2B684_SECCO</name>
<accession>A0A0R2B684</accession>
<evidence type="ECO:0000256" key="1">
    <source>
        <dbReference type="ARBA" id="ARBA00004651"/>
    </source>
</evidence>
<feature type="transmembrane region" description="Helical" evidence="9">
    <location>
        <begin position="29"/>
        <end position="46"/>
    </location>
</feature>
<dbReference type="AlphaFoldDB" id="A0A0R2B684"/>
<feature type="transmembrane region" description="Helical" evidence="9">
    <location>
        <begin position="7"/>
        <end position="23"/>
    </location>
</feature>
<feature type="transmembrane region" description="Helical" evidence="9">
    <location>
        <begin position="106"/>
        <end position="136"/>
    </location>
</feature>
<feature type="transmembrane region" description="Helical" evidence="9">
    <location>
        <begin position="143"/>
        <end position="159"/>
    </location>
</feature>
<keyword evidence="6 9" id="KW-1133">Transmembrane helix</keyword>
<dbReference type="InterPro" id="IPR018461">
    <property type="entry name" value="Na/H_Antiport_NhaC-like_C"/>
</dbReference>
<dbReference type="InterPro" id="IPR052180">
    <property type="entry name" value="NhaC_Na-H+_Antiporter"/>
</dbReference>
<keyword evidence="3" id="KW-0050">Antiport</keyword>
<evidence type="ECO:0000256" key="5">
    <source>
        <dbReference type="ARBA" id="ARBA00022692"/>
    </source>
</evidence>
<gene>
    <name evidence="11" type="ORF">FC82_GL002823</name>
</gene>
<reference evidence="11 12" key="1">
    <citation type="journal article" date="2015" name="Genome Announc.">
        <title>Expanding the biotechnology potential of lactobacilli through comparative genomics of 213 strains and associated genera.</title>
        <authorList>
            <person name="Sun Z."/>
            <person name="Harris H.M."/>
            <person name="McCann A."/>
            <person name="Guo C."/>
            <person name="Argimon S."/>
            <person name="Zhang W."/>
            <person name="Yang X."/>
            <person name="Jeffery I.B."/>
            <person name="Cooney J.C."/>
            <person name="Kagawa T.F."/>
            <person name="Liu W."/>
            <person name="Song Y."/>
            <person name="Salvetti E."/>
            <person name="Wrobel A."/>
            <person name="Rasinkangas P."/>
            <person name="Parkhill J."/>
            <person name="Rea M.C."/>
            <person name="O'Sullivan O."/>
            <person name="Ritari J."/>
            <person name="Douillard F.P."/>
            <person name="Paul Ross R."/>
            <person name="Yang R."/>
            <person name="Briner A.E."/>
            <person name="Felis G.E."/>
            <person name="de Vos W.M."/>
            <person name="Barrangou R."/>
            <person name="Klaenhammer T.R."/>
            <person name="Caufield P.W."/>
            <person name="Cui Y."/>
            <person name="Zhang H."/>
            <person name="O'Toole P.W."/>
        </authorList>
    </citation>
    <scope>NUCLEOTIDE SEQUENCE [LARGE SCALE GENOMIC DNA]</scope>
    <source>
        <strain evidence="11 12">DSM 20515</strain>
    </source>
</reference>
<feature type="transmembrane region" description="Helical" evidence="9">
    <location>
        <begin position="397"/>
        <end position="422"/>
    </location>
</feature>
<feature type="transmembrane region" description="Helical" evidence="9">
    <location>
        <begin position="188"/>
        <end position="208"/>
    </location>
</feature>
<protein>
    <submittedName>
        <fullName evidence="11">Na+ H+ antiporter NhaC</fullName>
    </submittedName>
</protein>
<evidence type="ECO:0000256" key="4">
    <source>
        <dbReference type="ARBA" id="ARBA00022475"/>
    </source>
</evidence>
<comment type="subcellular location">
    <subcellularLocation>
        <location evidence="1">Cell membrane</location>
        <topology evidence="1">Multi-pass membrane protein</topology>
    </subcellularLocation>
</comment>
<dbReference type="Pfam" id="PF03553">
    <property type="entry name" value="Na_H_antiporter"/>
    <property type="match status" value="1"/>
</dbReference>
<comment type="caution">
    <text evidence="11">The sequence shown here is derived from an EMBL/GenBank/DDBJ whole genome shotgun (WGS) entry which is preliminary data.</text>
</comment>
<dbReference type="Proteomes" id="UP000051845">
    <property type="component" value="Unassembled WGS sequence"/>
</dbReference>
<proteinExistence type="inferred from homology"/>
<keyword evidence="5 9" id="KW-0812">Transmembrane</keyword>
<feature type="transmembrane region" description="Helical" evidence="9">
    <location>
        <begin position="295"/>
        <end position="317"/>
    </location>
</feature>
<comment type="similarity">
    <text evidence="8">Belongs to the NhaC Na(+)/H(+) (TC 2.A.35) antiporter family.</text>
</comment>
<dbReference type="PATRIC" id="fig|1423733.4.peg.2948"/>
<dbReference type="GO" id="GO:0005886">
    <property type="term" value="C:plasma membrane"/>
    <property type="evidence" value="ECO:0007669"/>
    <property type="project" value="UniProtKB-SubCell"/>
</dbReference>
<feature type="transmembrane region" description="Helical" evidence="9">
    <location>
        <begin position="67"/>
        <end position="94"/>
    </location>
</feature>
<dbReference type="RefSeq" id="WP_056997065.1">
    <property type="nucleotide sequence ID" value="NZ_AYYR01000067.1"/>
</dbReference>
<keyword evidence="2" id="KW-0813">Transport</keyword>
<evidence type="ECO:0000313" key="12">
    <source>
        <dbReference type="Proteomes" id="UP000051845"/>
    </source>
</evidence>
<sequence>MKQGSWLPILILGVLLSFIILIFCVIHNIALGYALALCWVIFMAIGKREYGLKTLLRFSWEGAKTSFGVLKTLILIGAVIGIWMASGTIATIVYDAFRITNPQTFILIAFVVCAGVSFIIGTSFGTISIVGLPLMLIAKSGDINLNIVAGAIMAGVYFGDRCSPLSSSASLVATITATRLFRNIRNMFASSWLALLLTLAGYWGLSLLNPLNHINTSFMTQLKHNFTINWLMLIPVIIVLVLSVLRQPISRSIPLSILAAAILGVTEQHQQISTLLATLVVGYHPATAHALVQGGGVVSMISPLTVVPISCAIAGILNHLASFTNLQQSLANRQTKLPFGMTVLISFITSAIGCNQSIAIIMTNTLMRPAYGKHNGQLAVDLENSSILTAPLIPWNIAAFVPTAVIGASFVGYIPFALYLYLVPLVYGLQQLIFKKGVNYH</sequence>
<feature type="transmembrane region" description="Helical" evidence="9">
    <location>
        <begin position="337"/>
        <end position="362"/>
    </location>
</feature>
<evidence type="ECO:0000259" key="10">
    <source>
        <dbReference type="Pfam" id="PF03553"/>
    </source>
</evidence>
<dbReference type="GO" id="GO:0015297">
    <property type="term" value="F:antiporter activity"/>
    <property type="evidence" value="ECO:0007669"/>
    <property type="project" value="UniProtKB-KW"/>
</dbReference>
<dbReference type="EMBL" id="AYYR01000067">
    <property type="protein sequence ID" value="KRM74879.1"/>
    <property type="molecule type" value="Genomic_DNA"/>
</dbReference>
<evidence type="ECO:0000256" key="2">
    <source>
        <dbReference type="ARBA" id="ARBA00022448"/>
    </source>
</evidence>
<organism evidence="11 12">
    <name type="scientific">Secundilactobacillus collinoides DSM 20515 = JCM 1123</name>
    <dbReference type="NCBI Taxonomy" id="1423733"/>
    <lineage>
        <taxon>Bacteria</taxon>
        <taxon>Bacillati</taxon>
        <taxon>Bacillota</taxon>
        <taxon>Bacilli</taxon>
        <taxon>Lactobacillales</taxon>
        <taxon>Lactobacillaceae</taxon>
        <taxon>Secundilactobacillus</taxon>
    </lineage>
</organism>
<feature type="domain" description="Na+/H+ antiporter NhaC-like C-terminal" evidence="10">
    <location>
        <begin position="155"/>
        <end position="425"/>
    </location>
</feature>
<evidence type="ECO:0000256" key="9">
    <source>
        <dbReference type="SAM" id="Phobius"/>
    </source>
</evidence>
<evidence type="ECO:0000256" key="8">
    <source>
        <dbReference type="ARBA" id="ARBA00038435"/>
    </source>
</evidence>
<keyword evidence="7 9" id="KW-0472">Membrane</keyword>
<feature type="transmembrane region" description="Helical" evidence="9">
    <location>
        <begin position="228"/>
        <end position="245"/>
    </location>
</feature>
<dbReference type="PANTHER" id="PTHR33451">
    <property type="entry name" value="MALATE-2H(+)/NA(+)-LACTATE ANTIPORTER"/>
    <property type="match status" value="1"/>
</dbReference>